<dbReference type="GO" id="GO:0005794">
    <property type="term" value="C:Golgi apparatus"/>
    <property type="evidence" value="ECO:0007669"/>
    <property type="project" value="UniProtKB-ARBA"/>
</dbReference>
<name>A0A9W8CKN6_9FUNG</name>
<dbReference type="InterPro" id="IPR032629">
    <property type="entry name" value="DCB_dom"/>
</dbReference>
<feature type="region of interest" description="Disordered" evidence="7">
    <location>
        <begin position="457"/>
        <end position="487"/>
    </location>
</feature>
<dbReference type="Pfam" id="PF20252">
    <property type="entry name" value="BIG2_C"/>
    <property type="match status" value="1"/>
</dbReference>
<dbReference type="SMART" id="SM00222">
    <property type="entry name" value="Sec7"/>
    <property type="match status" value="1"/>
</dbReference>
<dbReference type="PANTHER" id="PTHR10663:SF375">
    <property type="entry name" value="LD29171P"/>
    <property type="match status" value="1"/>
</dbReference>
<feature type="region of interest" description="Disordered" evidence="7">
    <location>
        <begin position="2151"/>
        <end position="2172"/>
    </location>
</feature>
<dbReference type="GO" id="GO:0005085">
    <property type="term" value="F:guanyl-nucleotide exchange factor activity"/>
    <property type="evidence" value="ECO:0007669"/>
    <property type="project" value="InterPro"/>
</dbReference>
<dbReference type="SUPFAM" id="SSF48425">
    <property type="entry name" value="Sec7 domain"/>
    <property type="match status" value="1"/>
</dbReference>
<feature type="region of interest" description="Disordered" evidence="7">
    <location>
        <begin position="1"/>
        <end position="94"/>
    </location>
</feature>
<dbReference type="Pfam" id="PF16213">
    <property type="entry name" value="DCB"/>
    <property type="match status" value="1"/>
</dbReference>
<dbReference type="InterPro" id="IPR035999">
    <property type="entry name" value="Sec7_dom_sf"/>
</dbReference>
<evidence type="ECO:0000259" key="8">
    <source>
        <dbReference type="PROSITE" id="PS50190"/>
    </source>
</evidence>
<feature type="compositionally biased region" description="Polar residues" evidence="7">
    <location>
        <begin position="18"/>
        <end position="27"/>
    </location>
</feature>
<feature type="domain" description="SEC7" evidence="8">
    <location>
        <begin position="838"/>
        <end position="1029"/>
    </location>
</feature>
<evidence type="ECO:0000313" key="10">
    <source>
        <dbReference type="Proteomes" id="UP001145021"/>
    </source>
</evidence>
<evidence type="ECO:0000256" key="1">
    <source>
        <dbReference type="ARBA" id="ARBA00004370"/>
    </source>
</evidence>
<keyword evidence="6" id="KW-0472">Membrane</keyword>
<feature type="compositionally biased region" description="Polar residues" evidence="7">
    <location>
        <begin position="1975"/>
        <end position="1988"/>
    </location>
</feature>
<evidence type="ECO:0000313" key="9">
    <source>
        <dbReference type="EMBL" id="KAJ1645694.1"/>
    </source>
</evidence>
<feature type="region of interest" description="Disordered" evidence="7">
    <location>
        <begin position="1429"/>
        <end position="1455"/>
    </location>
</feature>
<dbReference type="FunFam" id="1.10.1000.11:FF:000003">
    <property type="entry name" value="Brefeldin A-inhibited guanine nucleotide-exchange protein 1"/>
    <property type="match status" value="1"/>
</dbReference>
<evidence type="ECO:0000256" key="6">
    <source>
        <dbReference type="ARBA" id="ARBA00023136"/>
    </source>
</evidence>
<dbReference type="InterPro" id="IPR016024">
    <property type="entry name" value="ARM-type_fold"/>
</dbReference>
<accession>A0A9W8CKN6</accession>
<dbReference type="Pfam" id="PF01369">
    <property type="entry name" value="Sec7"/>
    <property type="match status" value="1"/>
</dbReference>
<feature type="compositionally biased region" description="Basic and acidic residues" evidence="7">
    <location>
        <begin position="35"/>
        <end position="69"/>
    </location>
</feature>
<evidence type="ECO:0000256" key="7">
    <source>
        <dbReference type="SAM" id="MobiDB-lite"/>
    </source>
</evidence>
<dbReference type="InterPro" id="IPR000904">
    <property type="entry name" value="Sec7_dom"/>
</dbReference>
<sequence>MAETESDASLSIAHLSSDESQTDNTPDSPAVSDYTDIKQHPETEAVEENAKEGDKQSVERSSDSAHFEDVIASQPADIDKSVDDHEQSTSPVSPITSGLPGLVFITGAVEKLLGTREARKRDVKAALDKMQQVLAPKAQQNTWLSRDDIELVIDAFELLCVAQSTPTTLVIALDCVEKLVSFHYFDNVTNLTTTTTVLRRIKANRRDADDSDEQALLREAEMETQALHGAYFRGIADRLVTMVARCYQGDSTSDTVQLQIVKALFALISSDKLPVRQSSMLNTIRTAYNVFVLSKSQGNQTIAQGTLTQMVHLVLSRVPVELDNDAEDADDEEIKRRSVRDGAARDAFLLLRALCKLSMRQVPNDHLADGKSPLLRSRCLALNLIRLALSEHTAVFVSSYVYLRSLSSSETDQPSSNQGRRTAASGHSANGTVGDDEFADTEGPDQVISQEIAQTASRQLEHQSNDQDAEENSQSMSDSNDNSPLAAGQPLSTVAVPLIAVIRQHLSLSLSRNLVSSNPMILDLGLAVFGLTMLHARMYLRHEMEVIFREILLPLLESKSSGSLHQRGRLLQTLGRLFAQPALVVELYLNYDCAENSQVNVFQRLAEILCKLGGNYIPSPSAKNSPHYWLASPNAESSAEGASTLMAAWRAVQQRQTVFNTPLSLTLQASAPAGGSNSNDGGISLDALSSGSAIDYRRGSRTFSITSQGNNPIASSNSVSSATLTYGGINFAISDKTGATAAAAAAAAVASTDEYMVRQWAMDALATMLQSMVVWSDRLADSSGSRAAADTADSHKEDIDDSAAKAAADAAAAVAAAEQAKVAGGDQDSNTANDDPEELSSIKYRKQQYELGCKLFAWKPEKGIEAWRNAGFIKSNDPQEIARFFITYNDQGIDKFQLGEYLGKGDAYNIAVMHAFVDQMDFAGIDFVTALRQFLQKFRLPGEGQQIDRFMLKFAERYVIGNPNTGFANADTVYILAYSTIMLNTDHYSPRVKKRMSKQEFINNNRGINEGQDLDLALLSDIFDQIDKEEIKMEDDPLQSKAQDAANSRGNSGAGSLFVLWGNSTANRIREQHAHASAAMAAKSEQSIRSMARMRRRRAVRKPSVSIAADMLNGNDSNADGEQTDDAGSLATLDTWAMLLDMSDYLHATRSDHIAPMFGIIWAAVLAALSSPMQTSSDPHVIAACLIGFQCGIALSCRFRMPLERTTFVTTLRNFTQLQNLAEMKRKHVEAIRALIEVAASRPDVGDGLAENWLDVLQCVSQLERLQLLTQGSEAAAAAAAGAYSTTSFHKTSRVSSSGDGSSIFGFATGVLTGSSGSGNGSGNASSQSVSARALFTSPTSAGSTMVAPAASNSSDSLRLSSSMSNMQVPKVSVAELAKLETNSQVLVVMVDRLFTSSVHLSGSGIVDFVRALSRVAWGEITSTFRADELKQQQQQQQRQSGYQKSHKRQLSAVTRGPSSALSRLFSMTKIVEISYYNMGRIRVEWSQIWAILGPLFDRVGAYSDTRAALFALDSLRQLSMKFLEKEELPHFAFQKEFLRPFADILEGYIPPDSAEDTSVHGRSIMTNVSVDVMVKDMVLRCVHQIVQAASFHIRSGWKAILNVAQIAARDSNDGIAEMGFYIAKTCAEQHGSQMWTLVTATVPIVRKKVSESDIKTVAIVSVSGLEYFHELIDCLNEFAVGAATQRPRFALGAIDTMYFAAASVGKQIRQHADYSAVKSEAISLDDQPLYRVWMPVLRALHEVVMHTEDLEVRTRALDSFFKLIMSHGQHFSQGLWASVLRDLVFTMFADLRDPSASRRFATVDDLELWFSTTLIKALRHLVSLFSRYYPKQLSNAMMAEVLELLVMCIAQPSEVLGKIGTSCLQDLIRSNYVKWDEEAWGMVCDTLARLFNWSQPRELFSIAGASWESEQRAAAADATAESFTETATAAKGVSENEALPVIRPKLRKVPSVNNSRSYAANRPSPLRTGGSAASLLSSTDGNETPSPASAGAENGPLPAQLPASLPAVAPTMKPLPRAGSSKSLSITGSEAETKPDYIHITLKCIQQLLLIQTLGELFGANVETGELLPESEDFYAHMSAHHLFILLDCLDQSRAFAHRFNMDRKVRRRLVEMGVMPTMPSLLKQETSSVLTELHILQRMHFDAMGMSEKTLDQSNGSGSSSGAGAQKSRHVSGSVLAERQAVGDEVDDRLASLMRSVLSQYCCALGDSESFSVSEENSAVSTGRRSQRTIHILSSRVIQDTSEADAKRSMVVTTAWRSSVLVILAHVAQLVDSDDESRPFKASVERLWPELVNCFGVAASVGDFDIVGALQRILAAPKTPKKSLLDIEDKTKSEEKLKAKAKPKSKRPSLLEAAEKTSAKPITGPRSLKDKKAEEEAEQNEINKMRIMQKGSKAPMVLARIVVNKNHKEPVWKLLPARKGSSVMDVKMMLRMQMGAMPTNIHIYNNKFMNSRVPDDMFLSSYTDDEDSIIPVNQLDSQALADIASSIEVPRQNSAEYASAFRQLAQVLQDTSAQRALDSPPGSKEYQQALHALRSDISRAQWLFYDDKSVSDNLDILAKKIESAY</sequence>
<gene>
    <name evidence="9" type="primary">SEC7</name>
    <name evidence="9" type="ORF">LPJ64_002748</name>
</gene>
<dbReference type="InterPro" id="IPR015403">
    <property type="entry name" value="Mon2/Sec7/BIG1-like_HDS"/>
</dbReference>
<proteinExistence type="predicted"/>
<feature type="compositionally biased region" description="Low complexity" evidence="7">
    <location>
        <begin position="2158"/>
        <end position="2167"/>
    </location>
</feature>
<comment type="caution">
    <text evidence="9">The sequence shown here is derived from an EMBL/GenBank/DDBJ whole genome shotgun (WGS) entry which is preliminary data.</text>
</comment>
<dbReference type="EMBL" id="JANBOH010000093">
    <property type="protein sequence ID" value="KAJ1645694.1"/>
    <property type="molecule type" value="Genomic_DNA"/>
</dbReference>
<feature type="compositionally biased region" description="Low complexity" evidence="7">
    <location>
        <begin position="472"/>
        <end position="483"/>
    </location>
</feature>
<dbReference type="GO" id="GO:0015031">
    <property type="term" value="P:protein transport"/>
    <property type="evidence" value="ECO:0007669"/>
    <property type="project" value="UniProtKB-KW"/>
</dbReference>
<evidence type="ECO:0000256" key="5">
    <source>
        <dbReference type="ARBA" id="ARBA00022927"/>
    </source>
</evidence>
<dbReference type="Proteomes" id="UP001145021">
    <property type="component" value="Unassembled WGS sequence"/>
</dbReference>
<feature type="region of interest" description="Disordered" evidence="7">
    <location>
        <begin position="2337"/>
        <end position="2380"/>
    </location>
</feature>
<keyword evidence="4" id="KW-0963">Cytoplasm</keyword>
<dbReference type="GO" id="GO:0032012">
    <property type="term" value="P:regulation of ARF protein signal transduction"/>
    <property type="evidence" value="ECO:0007669"/>
    <property type="project" value="InterPro"/>
</dbReference>
<evidence type="ECO:0000256" key="2">
    <source>
        <dbReference type="ARBA" id="ARBA00004496"/>
    </source>
</evidence>
<dbReference type="SUPFAM" id="SSF48371">
    <property type="entry name" value="ARM repeat"/>
    <property type="match status" value="1"/>
</dbReference>
<dbReference type="Gene3D" id="1.10.220.20">
    <property type="match status" value="1"/>
</dbReference>
<dbReference type="PROSITE" id="PS50190">
    <property type="entry name" value="SEC7"/>
    <property type="match status" value="1"/>
</dbReference>
<dbReference type="Gene3D" id="1.10.1000.11">
    <property type="entry name" value="Arf Nucleotide-binding Site Opener,domain 2"/>
    <property type="match status" value="1"/>
</dbReference>
<feature type="region of interest" description="Disordered" evidence="7">
    <location>
        <begin position="1341"/>
        <end position="1360"/>
    </location>
</feature>
<feature type="region of interest" description="Disordered" evidence="7">
    <location>
        <begin position="408"/>
        <end position="442"/>
    </location>
</feature>
<dbReference type="Pfam" id="PF09324">
    <property type="entry name" value="Sec7-like_HDS"/>
    <property type="match status" value="2"/>
</dbReference>
<keyword evidence="3" id="KW-0813">Transport</keyword>
<feature type="compositionally biased region" description="Polar residues" evidence="7">
    <location>
        <begin position="410"/>
        <end position="431"/>
    </location>
</feature>
<dbReference type="PANTHER" id="PTHR10663">
    <property type="entry name" value="GUANYL-NUCLEOTIDE EXCHANGE FACTOR"/>
    <property type="match status" value="1"/>
</dbReference>
<feature type="compositionally biased region" description="Basic and acidic residues" evidence="7">
    <location>
        <begin position="77"/>
        <end position="87"/>
    </location>
</feature>
<feature type="region of interest" description="Disordered" evidence="7">
    <location>
        <begin position="1954"/>
        <end position="2004"/>
    </location>
</feature>
<reference evidence="9" key="1">
    <citation type="submission" date="2022-07" db="EMBL/GenBank/DDBJ databases">
        <title>Phylogenomic reconstructions and comparative analyses of Kickxellomycotina fungi.</title>
        <authorList>
            <person name="Reynolds N.K."/>
            <person name="Stajich J.E."/>
            <person name="Barry K."/>
            <person name="Grigoriev I.V."/>
            <person name="Crous P."/>
            <person name="Smith M.E."/>
        </authorList>
    </citation>
    <scope>NUCLEOTIDE SEQUENCE</scope>
    <source>
        <strain evidence="9">NBRC 105413</strain>
    </source>
</reference>
<dbReference type="InterPro" id="IPR046455">
    <property type="entry name" value="Sec7/BIG1-like_C"/>
</dbReference>
<evidence type="ECO:0000256" key="4">
    <source>
        <dbReference type="ARBA" id="ARBA00022490"/>
    </source>
</evidence>
<dbReference type="InterPro" id="IPR023394">
    <property type="entry name" value="Sec7_C_sf"/>
</dbReference>
<keyword evidence="5" id="KW-0653">Protein transport</keyword>
<dbReference type="Pfam" id="PF12783">
    <property type="entry name" value="Sec7-like_HUS"/>
    <property type="match status" value="2"/>
</dbReference>
<keyword evidence="10" id="KW-1185">Reference proteome</keyword>
<dbReference type="GO" id="GO:0016020">
    <property type="term" value="C:membrane"/>
    <property type="evidence" value="ECO:0007669"/>
    <property type="project" value="UniProtKB-SubCell"/>
</dbReference>
<comment type="subcellular location">
    <subcellularLocation>
        <location evidence="2">Cytoplasm</location>
    </subcellularLocation>
    <subcellularLocation>
        <location evidence="1">Membrane</location>
    </subcellularLocation>
</comment>
<dbReference type="CDD" id="cd00171">
    <property type="entry name" value="Sec7"/>
    <property type="match status" value="1"/>
</dbReference>
<evidence type="ECO:0000256" key="3">
    <source>
        <dbReference type="ARBA" id="ARBA00022448"/>
    </source>
</evidence>
<dbReference type="InterPro" id="IPR032691">
    <property type="entry name" value="Mon2/Sec7/BIG1-like_HUS"/>
</dbReference>
<protein>
    <submittedName>
        <fullName evidence="9">Guanine nucleotide exchange protein for ADP-robosylation factor</fullName>
    </submittedName>
</protein>
<organism evidence="9 10">
    <name type="scientific">Coemansia asiatica</name>
    <dbReference type="NCBI Taxonomy" id="1052880"/>
    <lineage>
        <taxon>Eukaryota</taxon>
        <taxon>Fungi</taxon>
        <taxon>Fungi incertae sedis</taxon>
        <taxon>Zoopagomycota</taxon>
        <taxon>Kickxellomycotina</taxon>
        <taxon>Kickxellomycetes</taxon>
        <taxon>Kickxellales</taxon>
        <taxon>Kickxellaceae</taxon>
        <taxon>Coemansia</taxon>
    </lineage>
</organism>